<dbReference type="Proteomes" id="UP000008281">
    <property type="component" value="Unassembled WGS sequence"/>
</dbReference>
<dbReference type="AlphaFoldDB" id="E3MCF7"/>
<dbReference type="EMBL" id="DS268434">
    <property type="protein sequence ID" value="EFO98119.1"/>
    <property type="molecule type" value="Genomic_DNA"/>
</dbReference>
<reference evidence="1" key="1">
    <citation type="submission" date="2007-07" db="EMBL/GenBank/DDBJ databases">
        <title>PCAP assembly of the Caenorhabditis remanei genome.</title>
        <authorList>
            <consortium name="The Caenorhabditis remanei Sequencing Consortium"/>
            <person name="Wilson R.K."/>
        </authorList>
    </citation>
    <scope>NUCLEOTIDE SEQUENCE [LARGE SCALE GENOMIC DNA]</scope>
    <source>
        <strain evidence="1">PB4641</strain>
    </source>
</reference>
<sequence length="100" mass="11160">MNRLNKRLIKKAPMVLAVQCNPDAFDEDVPFDPFLSDLAIIVEGHGSPMRIKNTESTSDCSTQCSTEMDNQMFIKRKSSLLRAALKKNQQLSAMVARVSS</sequence>
<dbReference type="eggNOG" id="ENOG502TJS6">
    <property type="taxonomic scope" value="Eukaryota"/>
</dbReference>
<evidence type="ECO:0000313" key="1">
    <source>
        <dbReference type="EMBL" id="EFO98119.1"/>
    </source>
</evidence>
<accession>E3MCF7</accession>
<proteinExistence type="predicted"/>
<gene>
    <name evidence="1" type="ORF">CRE_15360</name>
</gene>
<organism evidence="2">
    <name type="scientific">Caenorhabditis remanei</name>
    <name type="common">Caenorhabditis vulgaris</name>
    <dbReference type="NCBI Taxonomy" id="31234"/>
    <lineage>
        <taxon>Eukaryota</taxon>
        <taxon>Metazoa</taxon>
        <taxon>Ecdysozoa</taxon>
        <taxon>Nematoda</taxon>
        <taxon>Chromadorea</taxon>
        <taxon>Rhabditida</taxon>
        <taxon>Rhabditina</taxon>
        <taxon>Rhabditomorpha</taxon>
        <taxon>Rhabditoidea</taxon>
        <taxon>Rhabditidae</taxon>
        <taxon>Peloderinae</taxon>
        <taxon>Caenorhabditis</taxon>
    </lineage>
</organism>
<dbReference type="InParanoid" id="E3MCF7"/>
<evidence type="ECO:0000313" key="2">
    <source>
        <dbReference type="Proteomes" id="UP000008281"/>
    </source>
</evidence>
<protein>
    <submittedName>
        <fullName evidence="1">Uncharacterized protein</fullName>
    </submittedName>
</protein>
<keyword evidence="2" id="KW-1185">Reference proteome</keyword>
<dbReference type="HOGENOM" id="CLU_2308659_0_0_1"/>
<name>E3MCF7_CAERE</name>